<comment type="caution">
    <text evidence="2">The sequence shown here is derived from an EMBL/GenBank/DDBJ whole genome shotgun (WGS) entry which is preliminary data.</text>
</comment>
<accession>A0A940WWS9</accession>
<evidence type="ECO:0000256" key="1">
    <source>
        <dbReference type="SAM" id="MobiDB-lite"/>
    </source>
</evidence>
<feature type="region of interest" description="Disordered" evidence="1">
    <location>
        <begin position="24"/>
        <end position="63"/>
    </location>
</feature>
<evidence type="ECO:0000313" key="2">
    <source>
        <dbReference type="EMBL" id="MBP3949566.1"/>
    </source>
</evidence>
<dbReference type="RefSeq" id="WP_210594950.1">
    <property type="nucleotide sequence ID" value="NZ_JAGKSQ010000001.1"/>
</dbReference>
<feature type="compositionally biased region" description="Basic residues" evidence="1">
    <location>
        <begin position="49"/>
        <end position="63"/>
    </location>
</feature>
<keyword evidence="3" id="KW-1185">Reference proteome</keyword>
<dbReference type="EMBL" id="JAGKSQ010000001">
    <property type="protein sequence ID" value="MBP3949566.1"/>
    <property type="molecule type" value="Genomic_DNA"/>
</dbReference>
<name>A0A940WWS9_9BACI</name>
<proteinExistence type="predicted"/>
<protein>
    <submittedName>
        <fullName evidence="2">YjzC family protein</fullName>
    </submittedName>
</protein>
<dbReference type="Pfam" id="PF14168">
    <property type="entry name" value="YjzC"/>
    <property type="match status" value="1"/>
</dbReference>
<sequence>MGQSRQFEPGQKAPNNGIYVEIGETGDMVQNPKSLKMSAGDTFPDTQNHNRKWAPKQKPRAGL</sequence>
<organism evidence="2 3">
    <name type="scientific">Halalkalibacter suaedae</name>
    <dbReference type="NCBI Taxonomy" id="2822140"/>
    <lineage>
        <taxon>Bacteria</taxon>
        <taxon>Bacillati</taxon>
        <taxon>Bacillota</taxon>
        <taxon>Bacilli</taxon>
        <taxon>Bacillales</taxon>
        <taxon>Bacillaceae</taxon>
        <taxon>Halalkalibacter</taxon>
    </lineage>
</organism>
<evidence type="ECO:0000313" key="3">
    <source>
        <dbReference type="Proteomes" id="UP000678228"/>
    </source>
</evidence>
<reference evidence="2" key="1">
    <citation type="submission" date="2021-03" db="EMBL/GenBank/DDBJ databases">
        <title>Bacillus suaedae sp. nov., isolated from Suaeda aralocaspica.</title>
        <authorList>
            <person name="Lei R.F.R."/>
        </authorList>
    </citation>
    <scope>NUCLEOTIDE SEQUENCE</scope>
    <source>
        <strain evidence="2">YZJH907-2</strain>
    </source>
</reference>
<dbReference type="Proteomes" id="UP000678228">
    <property type="component" value="Unassembled WGS sequence"/>
</dbReference>
<dbReference type="AlphaFoldDB" id="A0A940WWS9"/>
<dbReference type="InterPro" id="IPR025549">
    <property type="entry name" value="YjzC"/>
</dbReference>
<gene>
    <name evidence="2" type="ORF">J7W16_00375</name>
</gene>